<dbReference type="AlphaFoldDB" id="A0A0V1FY31"/>
<proteinExistence type="predicted"/>
<accession>A0A0V1FY31</accession>
<dbReference type="OrthoDB" id="5920534at2759"/>
<comment type="caution">
    <text evidence="1">The sequence shown here is derived from an EMBL/GenBank/DDBJ whole genome shotgun (WGS) entry which is preliminary data.</text>
</comment>
<reference evidence="1 2" key="1">
    <citation type="submission" date="2015-01" db="EMBL/GenBank/DDBJ databases">
        <title>Evolution of Trichinella species and genotypes.</title>
        <authorList>
            <person name="Korhonen P.K."/>
            <person name="Edoardo P."/>
            <person name="Giuseppe L.R."/>
            <person name="Gasser R.B."/>
        </authorList>
    </citation>
    <scope>NUCLEOTIDE SEQUENCE [LARGE SCALE GENOMIC DNA]</scope>
    <source>
        <strain evidence="1">ISS470</strain>
    </source>
</reference>
<protein>
    <submittedName>
        <fullName evidence="1">Uncharacterized protein</fullName>
    </submittedName>
</protein>
<name>A0A0V1FY31_TRIPS</name>
<gene>
    <name evidence="1" type="ORF">T4D_1997</name>
</gene>
<evidence type="ECO:0000313" key="2">
    <source>
        <dbReference type="Proteomes" id="UP000054995"/>
    </source>
</evidence>
<dbReference type="EMBL" id="JYDT01000018">
    <property type="protein sequence ID" value="KRY90785.1"/>
    <property type="molecule type" value="Genomic_DNA"/>
</dbReference>
<organism evidence="1 2">
    <name type="scientific">Trichinella pseudospiralis</name>
    <name type="common">Parasitic roundworm</name>
    <dbReference type="NCBI Taxonomy" id="6337"/>
    <lineage>
        <taxon>Eukaryota</taxon>
        <taxon>Metazoa</taxon>
        <taxon>Ecdysozoa</taxon>
        <taxon>Nematoda</taxon>
        <taxon>Enoplea</taxon>
        <taxon>Dorylaimia</taxon>
        <taxon>Trichinellida</taxon>
        <taxon>Trichinellidae</taxon>
        <taxon>Trichinella</taxon>
    </lineage>
</organism>
<sequence length="99" mass="11551">MRIKHLFSKEREKQEIINLTNLLQYIMYALRASIIAGEVEQLLTIYDIPLFGTLSHDEILKTVEKDKNKEVDVSEKPNEEPSHSEAYSCLKVGFIWLEQ</sequence>
<evidence type="ECO:0000313" key="1">
    <source>
        <dbReference type="EMBL" id="KRY90785.1"/>
    </source>
</evidence>
<dbReference type="Proteomes" id="UP000054995">
    <property type="component" value="Unassembled WGS sequence"/>
</dbReference>
<keyword evidence="2" id="KW-1185">Reference proteome</keyword>